<organism evidence="1 2">
    <name type="scientific">Treponema medium ATCC 700293</name>
    <dbReference type="NCBI Taxonomy" id="1125700"/>
    <lineage>
        <taxon>Bacteria</taxon>
        <taxon>Pseudomonadati</taxon>
        <taxon>Spirochaetota</taxon>
        <taxon>Spirochaetia</taxon>
        <taxon>Spirochaetales</taxon>
        <taxon>Treponemataceae</taxon>
        <taxon>Treponema</taxon>
    </lineage>
</organism>
<dbReference type="RefSeq" id="WP_016522532.1">
    <property type="nucleotide sequence ID" value="NZ_KE332517.1"/>
</dbReference>
<evidence type="ECO:0008006" key="3">
    <source>
        <dbReference type="Google" id="ProtNLM"/>
    </source>
</evidence>
<dbReference type="Proteomes" id="UP000014634">
    <property type="component" value="Unassembled WGS sequence"/>
</dbReference>
<evidence type="ECO:0000313" key="2">
    <source>
        <dbReference type="Proteomes" id="UP000014634"/>
    </source>
</evidence>
<gene>
    <name evidence="1" type="ORF">HMPREF9195_00551</name>
</gene>
<proteinExistence type="predicted"/>
<reference evidence="1 2" key="1">
    <citation type="submission" date="2013-04" db="EMBL/GenBank/DDBJ databases">
        <title>The Genome Sequence of Treponema medium ATCC 700293.</title>
        <authorList>
            <consortium name="The Broad Institute Genomics Platform"/>
            <person name="Earl A."/>
            <person name="Ward D."/>
            <person name="Feldgarden M."/>
            <person name="Gevers D."/>
            <person name="Leonetti C."/>
            <person name="Blanton J.M."/>
            <person name="Dewhirst F.E."/>
            <person name="Izard J."/>
            <person name="Walker B."/>
            <person name="Young S."/>
            <person name="Zeng Q."/>
            <person name="Gargeya S."/>
            <person name="Fitzgerald M."/>
            <person name="Haas B."/>
            <person name="Abouelleil A."/>
            <person name="Allen A.W."/>
            <person name="Alvarado L."/>
            <person name="Arachchi H.M."/>
            <person name="Berlin A.M."/>
            <person name="Chapman S.B."/>
            <person name="Gainer-Dewar J."/>
            <person name="Goldberg J."/>
            <person name="Griggs A."/>
            <person name="Gujja S."/>
            <person name="Hansen M."/>
            <person name="Howarth C."/>
            <person name="Imamovic A."/>
            <person name="Ireland A."/>
            <person name="Larimer J."/>
            <person name="McCowan C."/>
            <person name="Murphy C."/>
            <person name="Pearson M."/>
            <person name="Poon T.W."/>
            <person name="Priest M."/>
            <person name="Roberts A."/>
            <person name="Saif S."/>
            <person name="Shea T."/>
            <person name="Sisk P."/>
            <person name="Sykes S."/>
            <person name="Wortman J."/>
            <person name="Nusbaum C."/>
            <person name="Birren B."/>
        </authorList>
    </citation>
    <scope>NUCLEOTIDE SEQUENCE [LARGE SCALE GENOMIC DNA]</scope>
    <source>
        <strain evidence="1 2">ATCC 700293</strain>
    </source>
</reference>
<dbReference type="EMBL" id="ATFE01000003">
    <property type="protein sequence ID" value="EPF29837.1"/>
    <property type="molecule type" value="Genomic_DNA"/>
</dbReference>
<accession>A0AA87NSV8</accession>
<evidence type="ECO:0000313" key="1">
    <source>
        <dbReference type="EMBL" id="EPF29837.1"/>
    </source>
</evidence>
<dbReference type="AlphaFoldDB" id="A0AA87NSV8"/>
<dbReference type="PIRSF" id="PIRSF039032">
    <property type="entry name" value="HigB-2"/>
    <property type="match status" value="1"/>
</dbReference>
<comment type="caution">
    <text evidence="1">The sequence shown here is derived from an EMBL/GenBank/DDBJ whole genome shotgun (WGS) entry which is preliminary data.</text>
</comment>
<sequence>MTREFIITKEFDRMWKLIGLDDNDLCSLEIYLCKNPNVGAVMEGTGGIRKLRWALDGKGKSGGARIIYFDIVFSKHIYLLTAFPKNVKENLSKEERNQMKHLVTAIKNAEKEVPHGRS</sequence>
<protein>
    <recommendedName>
        <fullName evidence="3">Addiction module toxin RelE</fullName>
    </recommendedName>
</protein>
<dbReference type="InterPro" id="IPR009387">
    <property type="entry name" value="HigB-2"/>
</dbReference>
<dbReference type="Pfam" id="PF06296">
    <property type="entry name" value="RelE"/>
    <property type="match status" value="1"/>
</dbReference>
<name>A0AA87NSV8_TREMD</name>